<organism evidence="1 2">
    <name type="scientific">Actinoplanes lutulentus</name>
    <dbReference type="NCBI Taxonomy" id="1287878"/>
    <lineage>
        <taxon>Bacteria</taxon>
        <taxon>Bacillati</taxon>
        <taxon>Actinomycetota</taxon>
        <taxon>Actinomycetes</taxon>
        <taxon>Micromonosporales</taxon>
        <taxon>Micromonosporaceae</taxon>
        <taxon>Actinoplanes</taxon>
    </lineage>
</organism>
<dbReference type="EMBL" id="QLMJ01000031">
    <property type="protein sequence ID" value="RAK25659.1"/>
    <property type="molecule type" value="Genomic_DNA"/>
</dbReference>
<name>A0A327YWC0_9ACTN</name>
<keyword evidence="2" id="KW-1185">Reference proteome</keyword>
<evidence type="ECO:0000313" key="2">
    <source>
        <dbReference type="Proteomes" id="UP000249341"/>
    </source>
</evidence>
<evidence type="ECO:0000313" key="1">
    <source>
        <dbReference type="EMBL" id="RAK25659.1"/>
    </source>
</evidence>
<sequence length="274" mass="29184">MGASTSKTIIGVAVVALLAGAGAAVLLTRPDATKDAAPDQASLAATELREASGALISAPAVQYAGWYTDDDGEQIVLNARVTADGTTSGHIAVRRLTATFLDLGDRTFAKSEGVFWKLYGHESDDRTYWNRWISVPPEFFDRDFDNTLTPARLAGTLDPVGRTLTRGPETIVNNEKAVPVSDGTLTWFITTSQPRRLVKLTEGDNLELTLTWLTDAERVTLLTEAKKDVAGLRTAVDVDTTKRSVSAADVKKLTEKLSSAAAGSPPAGQPAPSK</sequence>
<dbReference type="AlphaFoldDB" id="A0A327YWC0"/>
<proteinExistence type="predicted"/>
<dbReference type="RefSeq" id="WP_111655022.1">
    <property type="nucleotide sequence ID" value="NZ_JACHWI010000008.1"/>
</dbReference>
<gene>
    <name evidence="1" type="ORF">B0I29_13110</name>
</gene>
<comment type="caution">
    <text evidence="1">The sequence shown here is derived from an EMBL/GenBank/DDBJ whole genome shotgun (WGS) entry which is preliminary data.</text>
</comment>
<accession>A0A327YWC0</accession>
<reference evidence="1 2" key="1">
    <citation type="submission" date="2018-06" db="EMBL/GenBank/DDBJ databases">
        <title>Genomic Encyclopedia of Type Strains, Phase III (KMG-III): the genomes of soil and plant-associated and newly described type strains.</title>
        <authorList>
            <person name="Whitman W."/>
        </authorList>
    </citation>
    <scope>NUCLEOTIDE SEQUENCE [LARGE SCALE GENOMIC DNA]</scope>
    <source>
        <strain evidence="1 2">CGMCC 4.7090</strain>
    </source>
</reference>
<dbReference type="Proteomes" id="UP000249341">
    <property type="component" value="Unassembled WGS sequence"/>
</dbReference>
<protein>
    <submittedName>
        <fullName evidence="1">Uncharacterized protein</fullName>
    </submittedName>
</protein>
<dbReference type="OrthoDB" id="3470138at2"/>